<organism evidence="1 2">
    <name type="scientific">[Clostridium] asparagiforme DSM 15981</name>
    <dbReference type="NCBI Taxonomy" id="518636"/>
    <lineage>
        <taxon>Bacteria</taxon>
        <taxon>Bacillati</taxon>
        <taxon>Bacillota</taxon>
        <taxon>Clostridia</taxon>
        <taxon>Lachnospirales</taxon>
        <taxon>Lachnospiraceae</taxon>
        <taxon>Enterocloster</taxon>
    </lineage>
</organism>
<evidence type="ECO:0000313" key="2">
    <source>
        <dbReference type="Proteomes" id="UP000004756"/>
    </source>
</evidence>
<reference evidence="1 2" key="1">
    <citation type="submission" date="2009-01" db="EMBL/GenBank/DDBJ databases">
        <authorList>
            <person name="Fulton L."/>
            <person name="Clifton S."/>
            <person name="Fulton B."/>
            <person name="Xu J."/>
            <person name="Minx P."/>
            <person name="Pepin K.H."/>
            <person name="Johnson M."/>
            <person name="Bhonagiri V."/>
            <person name="Nash W.E."/>
            <person name="Mardis E.R."/>
            <person name="Wilson R.K."/>
        </authorList>
    </citation>
    <scope>NUCLEOTIDE SEQUENCE [LARGE SCALE GENOMIC DNA]</scope>
    <source>
        <strain evidence="1 2">DSM 15981</strain>
    </source>
</reference>
<reference evidence="1 2" key="2">
    <citation type="submission" date="2009-02" db="EMBL/GenBank/DDBJ databases">
        <title>Draft genome sequence of Clostridium asparagiforme (DSM 15981).</title>
        <authorList>
            <person name="Sudarsanam P."/>
            <person name="Ley R."/>
            <person name="Guruge J."/>
            <person name="Turnbaugh P.J."/>
            <person name="Mahowald M."/>
            <person name="Liep D."/>
            <person name="Gordon J."/>
        </authorList>
    </citation>
    <scope>NUCLEOTIDE SEQUENCE [LARGE SCALE GENOMIC DNA]</scope>
    <source>
        <strain evidence="1 2">DSM 15981</strain>
    </source>
</reference>
<accession>C0DC64</accession>
<dbReference type="Proteomes" id="UP000004756">
    <property type="component" value="Unassembled WGS sequence"/>
</dbReference>
<keyword evidence="2" id="KW-1185">Reference proteome</keyword>
<evidence type="ECO:0000313" key="1">
    <source>
        <dbReference type="EMBL" id="EEG51080.1"/>
    </source>
</evidence>
<protein>
    <submittedName>
        <fullName evidence="1">Uncharacterized protein</fullName>
    </submittedName>
</protein>
<dbReference type="EMBL" id="ACCJ01000631">
    <property type="protein sequence ID" value="EEG51080.1"/>
    <property type="molecule type" value="Genomic_DNA"/>
</dbReference>
<dbReference type="AlphaFoldDB" id="C0DC64"/>
<sequence>MGNILTHGQISGLTNRNHIRLCMRVRLHHKLKPNNYTESCMVNVADRWRERNVCVFAPLRSVQNKHPLDALHPGEVCTICPERDNHYREIMLNVQKSAEVIVAERQRTESIGVLSTTGKGGKNIGCRKQRKLLAKR</sequence>
<dbReference type="HOGENOM" id="CLU_1871764_0_0_9"/>
<comment type="caution">
    <text evidence="1">The sequence shown here is derived from an EMBL/GenBank/DDBJ whole genome shotgun (WGS) entry which is preliminary data.</text>
</comment>
<proteinExistence type="predicted"/>
<name>C0DC64_9FIRM</name>
<gene>
    <name evidence="1" type="ORF">CLOSTASPAR_06871</name>
</gene>